<dbReference type="EMBL" id="RWGY01000039">
    <property type="protein sequence ID" value="TVU07964.1"/>
    <property type="molecule type" value="Genomic_DNA"/>
</dbReference>
<comment type="caution">
    <text evidence="2">The sequence shown here is derived from an EMBL/GenBank/DDBJ whole genome shotgun (WGS) entry which is preliminary data.</text>
</comment>
<gene>
    <name evidence="2" type="ORF">EJB05_41344</name>
</gene>
<keyword evidence="3" id="KW-1185">Reference proteome</keyword>
<organism evidence="2 3">
    <name type="scientific">Eragrostis curvula</name>
    <name type="common">weeping love grass</name>
    <dbReference type="NCBI Taxonomy" id="38414"/>
    <lineage>
        <taxon>Eukaryota</taxon>
        <taxon>Viridiplantae</taxon>
        <taxon>Streptophyta</taxon>
        <taxon>Embryophyta</taxon>
        <taxon>Tracheophyta</taxon>
        <taxon>Spermatophyta</taxon>
        <taxon>Magnoliopsida</taxon>
        <taxon>Liliopsida</taxon>
        <taxon>Poales</taxon>
        <taxon>Poaceae</taxon>
        <taxon>PACMAD clade</taxon>
        <taxon>Chloridoideae</taxon>
        <taxon>Eragrostideae</taxon>
        <taxon>Eragrostidinae</taxon>
        <taxon>Eragrostis</taxon>
    </lineage>
</organism>
<proteinExistence type="predicted"/>
<dbReference type="Gramene" id="TVU07964">
    <property type="protein sequence ID" value="TVU07964"/>
    <property type="gene ID" value="EJB05_41344"/>
</dbReference>
<feature type="region of interest" description="Disordered" evidence="1">
    <location>
        <begin position="17"/>
        <end position="49"/>
    </location>
</feature>
<dbReference type="AlphaFoldDB" id="A0A5J9T9I5"/>
<evidence type="ECO:0000313" key="2">
    <source>
        <dbReference type="EMBL" id="TVU07964.1"/>
    </source>
</evidence>
<name>A0A5J9T9I5_9POAL</name>
<accession>A0A5J9T9I5</accession>
<protein>
    <submittedName>
        <fullName evidence="2">Uncharacterized protein</fullName>
    </submittedName>
</protein>
<evidence type="ECO:0000313" key="3">
    <source>
        <dbReference type="Proteomes" id="UP000324897"/>
    </source>
</evidence>
<evidence type="ECO:0000256" key="1">
    <source>
        <dbReference type="SAM" id="MobiDB-lite"/>
    </source>
</evidence>
<dbReference type="Proteomes" id="UP000324897">
    <property type="component" value="Chromosome 3"/>
</dbReference>
<reference evidence="2 3" key="1">
    <citation type="journal article" date="2019" name="Sci. Rep.">
        <title>A high-quality genome of Eragrostis curvula grass provides insights into Poaceae evolution and supports new strategies to enhance forage quality.</title>
        <authorList>
            <person name="Carballo J."/>
            <person name="Santos B.A.C.M."/>
            <person name="Zappacosta D."/>
            <person name="Garbus I."/>
            <person name="Selva J.P."/>
            <person name="Gallo C.A."/>
            <person name="Diaz A."/>
            <person name="Albertini E."/>
            <person name="Caccamo M."/>
            <person name="Echenique V."/>
        </authorList>
    </citation>
    <scope>NUCLEOTIDE SEQUENCE [LARGE SCALE GENOMIC DNA]</scope>
    <source>
        <strain evidence="3">cv. Victoria</strain>
        <tissue evidence="2">Leaf</tissue>
    </source>
</reference>
<feature type="non-terminal residue" evidence="2">
    <location>
        <position position="1"/>
    </location>
</feature>
<feature type="region of interest" description="Disordered" evidence="1">
    <location>
        <begin position="72"/>
        <end position="97"/>
    </location>
</feature>
<sequence length="97" mass="11014">MRLRLLRMCFGARTAQLARMQSTRTSRSRRRFASPASPGGQRGRPETRAAAYRCSFTRHRLGPRRRAICVQSPTLPPTLRSPRPLIQSRLCSGHLGR</sequence>